<dbReference type="PANTHER" id="PTHR30446">
    <property type="entry name" value="RECOMBINATION PROTEIN RECR"/>
    <property type="match status" value="1"/>
</dbReference>
<dbReference type="Pfam" id="PF13662">
    <property type="entry name" value="Toprim_4"/>
    <property type="match status" value="1"/>
</dbReference>
<dbReference type="GO" id="GO:0006281">
    <property type="term" value="P:DNA repair"/>
    <property type="evidence" value="ECO:0007669"/>
    <property type="project" value="UniProtKB-KW"/>
</dbReference>
<dbReference type="PANTHER" id="PTHR30446:SF0">
    <property type="entry name" value="RECOMBINATION PROTEIN RECR"/>
    <property type="match status" value="1"/>
</dbReference>
<dbReference type="InterPro" id="IPR000093">
    <property type="entry name" value="DNA_Rcmb_RecR"/>
</dbReference>
<evidence type="ECO:0000256" key="2">
    <source>
        <dbReference type="ARBA" id="ARBA00022763"/>
    </source>
</evidence>
<dbReference type="Gene3D" id="1.10.8.420">
    <property type="entry name" value="RecR Domain 1"/>
    <property type="match status" value="1"/>
</dbReference>
<dbReference type="GO" id="GO:0003677">
    <property type="term" value="F:DNA binding"/>
    <property type="evidence" value="ECO:0007669"/>
    <property type="project" value="InterPro"/>
</dbReference>
<evidence type="ECO:0000313" key="8">
    <source>
        <dbReference type="EMBL" id="SVB93083.1"/>
    </source>
</evidence>
<evidence type="ECO:0000256" key="3">
    <source>
        <dbReference type="ARBA" id="ARBA00022771"/>
    </source>
</evidence>
<keyword evidence="4" id="KW-0862">Zinc</keyword>
<dbReference type="Pfam" id="PF21176">
    <property type="entry name" value="RecR_HhH"/>
    <property type="match status" value="1"/>
</dbReference>
<proteinExistence type="inferred from homology"/>
<dbReference type="AlphaFoldDB" id="A0A382I2L6"/>
<reference evidence="8" key="1">
    <citation type="submission" date="2018-05" db="EMBL/GenBank/DDBJ databases">
        <authorList>
            <person name="Lanie J.A."/>
            <person name="Ng W.-L."/>
            <person name="Kazmierczak K.M."/>
            <person name="Andrzejewski T.M."/>
            <person name="Davidsen T.M."/>
            <person name="Wayne K.J."/>
            <person name="Tettelin H."/>
            <person name="Glass J.I."/>
            <person name="Rusch D."/>
            <person name="Podicherti R."/>
            <person name="Tsui H.-C.T."/>
            <person name="Winkler M.E."/>
        </authorList>
    </citation>
    <scope>NUCLEOTIDE SEQUENCE</scope>
</reference>
<keyword evidence="2" id="KW-0227">DNA damage</keyword>
<evidence type="ECO:0000256" key="6">
    <source>
        <dbReference type="ARBA" id="ARBA00023204"/>
    </source>
</evidence>
<accession>A0A382I2L6</accession>
<dbReference type="PROSITE" id="PS50880">
    <property type="entry name" value="TOPRIM"/>
    <property type="match status" value="1"/>
</dbReference>
<dbReference type="SMART" id="SM00493">
    <property type="entry name" value="TOPRIM"/>
    <property type="match status" value="1"/>
</dbReference>
<evidence type="ECO:0000256" key="4">
    <source>
        <dbReference type="ARBA" id="ARBA00022833"/>
    </source>
</evidence>
<keyword evidence="3" id="KW-0863">Zinc-finger</keyword>
<gene>
    <name evidence="8" type="ORF">METZ01_LOCUS245937</name>
</gene>
<dbReference type="InterPro" id="IPR034137">
    <property type="entry name" value="TOPRIM_RecR"/>
</dbReference>
<evidence type="ECO:0000256" key="1">
    <source>
        <dbReference type="ARBA" id="ARBA00022723"/>
    </source>
</evidence>
<name>A0A382I2L6_9ZZZZ</name>
<dbReference type="GO" id="GO:0008270">
    <property type="term" value="F:zinc ion binding"/>
    <property type="evidence" value="ECO:0007669"/>
    <property type="project" value="UniProtKB-KW"/>
</dbReference>
<keyword evidence="1" id="KW-0479">Metal-binding</keyword>
<evidence type="ECO:0000259" key="7">
    <source>
        <dbReference type="PROSITE" id="PS50880"/>
    </source>
</evidence>
<feature type="domain" description="Toprim" evidence="7">
    <location>
        <begin position="81"/>
        <end position="176"/>
    </location>
</feature>
<organism evidence="8">
    <name type="scientific">marine metagenome</name>
    <dbReference type="NCBI Taxonomy" id="408172"/>
    <lineage>
        <taxon>unclassified sequences</taxon>
        <taxon>metagenomes</taxon>
        <taxon>ecological metagenomes</taxon>
    </lineage>
</organism>
<dbReference type="InterPro" id="IPR006171">
    <property type="entry name" value="TOPRIM_dom"/>
</dbReference>
<dbReference type="SUPFAM" id="SSF111304">
    <property type="entry name" value="Recombination protein RecR"/>
    <property type="match status" value="1"/>
</dbReference>
<dbReference type="GO" id="GO:0006310">
    <property type="term" value="P:DNA recombination"/>
    <property type="evidence" value="ECO:0007669"/>
    <property type="project" value="UniProtKB-KW"/>
</dbReference>
<dbReference type="InterPro" id="IPR023627">
    <property type="entry name" value="Rcmb_RecR"/>
</dbReference>
<dbReference type="Pfam" id="PF21175">
    <property type="entry name" value="RecR_C"/>
    <property type="match status" value="1"/>
</dbReference>
<evidence type="ECO:0000256" key="5">
    <source>
        <dbReference type="ARBA" id="ARBA00023172"/>
    </source>
</evidence>
<keyword evidence="5" id="KW-0233">DNA recombination</keyword>
<protein>
    <recommendedName>
        <fullName evidence="7">Toprim domain-containing protein</fullName>
    </recommendedName>
</protein>
<sequence length="204" mass="22470">MQNISEIYNLIKLISKLPGLGPKSAKRIILKLINNRQELMKPLAQTLSEAYKNVARCKNCGSLKSSNSNCDNCQNNSKKYNKICVVENIADQWTIESSSIFKGYFHILGGTLSNSNSQRKEDLLLDSLIERVKKNNIDEVILATSATVEGQTTAFYIQDSLKNINIKVSKLAQGLPVGGEIESLDDGTLISAFKNRKGLNSGSD</sequence>
<dbReference type="HAMAP" id="MF_00017">
    <property type="entry name" value="RecR"/>
    <property type="match status" value="1"/>
</dbReference>
<dbReference type="Gene3D" id="3.40.1360.10">
    <property type="match status" value="1"/>
</dbReference>
<dbReference type="EMBL" id="UINC01064426">
    <property type="protein sequence ID" value="SVB93083.1"/>
    <property type="molecule type" value="Genomic_DNA"/>
</dbReference>
<dbReference type="CDD" id="cd01025">
    <property type="entry name" value="TOPRIM_recR"/>
    <property type="match status" value="1"/>
</dbReference>
<dbReference type="NCBIfam" id="TIGR00615">
    <property type="entry name" value="recR"/>
    <property type="match status" value="1"/>
</dbReference>
<keyword evidence="6" id="KW-0234">DNA repair</keyword>